<evidence type="ECO:0000259" key="14">
    <source>
        <dbReference type="Pfam" id="PF01007"/>
    </source>
</evidence>
<keyword evidence="3 11" id="KW-0633">Potassium transport</keyword>
<dbReference type="InterPro" id="IPR041647">
    <property type="entry name" value="IRK_C"/>
</dbReference>
<comment type="caution">
    <text evidence="16">The sequence shown here is derived from an EMBL/GenBank/DDBJ whole genome shotgun (WGS) entry which is preliminary data.</text>
</comment>
<keyword evidence="2 11" id="KW-0813">Transport</keyword>
<evidence type="ECO:0000256" key="2">
    <source>
        <dbReference type="ARBA" id="ARBA00022448"/>
    </source>
</evidence>
<evidence type="ECO:0000256" key="8">
    <source>
        <dbReference type="ARBA" id="ARBA00023065"/>
    </source>
</evidence>
<feature type="region of interest" description="Disordered" evidence="12">
    <location>
        <begin position="492"/>
        <end position="523"/>
    </location>
</feature>
<reference evidence="16 17" key="1">
    <citation type="submission" date="2024-08" db="EMBL/GenBank/DDBJ databases">
        <authorList>
            <person name="Cucini C."/>
            <person name="Frati F."/>
        </authorList>
    </citation>
    <scope>NUCLEOTIDE SEQUENCE [LARGE SCALE GENOMIC DNA]</scope>
</reference>
<comment type="subcellular location">
    <subcellularLocation>
        <location evidence="1 11">Membrane</location>
        <topology evidence="1 11">Multi-pass membrane protein</topology>
    </subcellularLocation>
</comment>
<dbReference type="PANTHER" id="PTHR11767:SF102">
    <property type="entry name" value="INWARDLY RECTIFYING POTASSIUM CHANNEL 1, ISOFORM F"/>
    <property type="match status" value="1"/>
</dbReference>
<keyword evidence="9 13" id="KW-0472">Membrane</keyword>
<keyword evidence="8 11" id="KW-0406">Ion transport</keyword>
<keyword evidence="5 11" id="KW-0851">Voltage-gated channel</keyword>
<keyword evidence="7 13" id="KW-1133">Transmembrane helix</keyword>
<keyword evidence="6 11" id="KW-0630">Potassium</keyword>
<evidence type="ECO:0000313" key="17">
    <source>
        <dbReference type="Proteomes" id="UP001642540"/>
    </source>
</evidence>
<evidence type="ECO:0000256" key="11">
    <source>
        <dbReference type="RuleBase" id="RU003822"/>
    </source>
</evidence>
<feature type="region of interest" description="Disordered" evidence="12">
    <location>
        <begin position="29"/>
        <end position="55"/>
    </location>
</feature>
<feature type="transmembrane region" description="Helical" evidence="13">
    <location>
        <begin position="260"/>
        <end position="283"/>
    </location>
</feature>
<evidence type="ECO:0000313" key="16">
    <source>
        <dbReference type="EMBL" id="CAL8142525.1"/>
    </source>
</evidence>
<evidence type="ECO:0000256" key="13">
    <source>
        <dbReference type="SAM" id="Phobius"/>
    </source>
</evidence>
<proteinExistence type="inferred from homology"/>
<dbReference type="InterPro" id="IPR013518">
    <property type="entry name" value="K_chnl_inward-rec_Kir_cyto"/>
</dbReference>
<feature type="compositionally biased region" description="Gly residues" evidence="12">
    <location>
        <begin position="514"/>
        <end position="523"/>
    </location>
</feature>
<dbReference type="Proteomes" id="UP001642540">
    <property type="component" value="Unassembled WGS sequence"/>
</dbReference>
<dbReference type="InterPro" id="IPR014756">
    <property type="entry name" value="Ig_E-set"/>
</dbReference>
<feature type="transmembrane region" description="Helical" evidence="13">
    <location>
        <begin position="184"/>
        <end position="205"/>
    </location>
</feature>
<evidence type="ECO:0000256" key="1">
    <source>
        <dbReference type="ARBA" id="ARBA00004141"/>
    </source>
</evidence>
<evidence type="ECO:0000256" key="3">
    <source>
        <dbReference type="ARBA" id="ARBA00022538"/>
    </source>
</evidence>
<sequence length="523" mass="58605">MNKVSDVEAAETRPEPGWAAALRSEFLKESGAGGKSNASKEIKNTSGKHEGPEEELKLLSSINNSGGIASPKPIVMSSLGVSGRGQLLRTSSRDDDLLDTSTNATLTFNGLPGLDDHTTTYTGTINSLSRLKNRFSSKYGRMRKRVIFKNGDTNLHQTNISKRRRKYLADLFITLVDLQWRWTFLLFAMSFLSSWTCFATIYWLISYTHGDLEDENLKNEAWSPCVQNLRGFNSAFLFSLETQTTIGYGSRYTTEECIEAIFMMCIQSILGVIIQAFMVGVVFTKMSRPKKRTETLMFSKHAVINQRDGNLTLQIRVGDLRDQSHIICASIRAQLITRRVTAEGENLPFYQHELKVGVDSDQQAVFFIWPMVVIHTIDQDSPLYTFTADELIKQKFEIVVILEGVIESTGATTQARSSYLPSEILWGHRFENLVTFRKEHGEYDIDYSHFNNTYEIDTPRCCAKELYAVQNTEADLTRKGLRILTPFHVSNVEDRKGESGGGGHKTKTTTSGTVGTGIGNTSA</sequence>
<feature type="domain" description="Inward rectifier potassium channel C-terminal" evidence="15">
    <location>
        <begin position="296"/>
        <end position="467"/>
    </location>
</feature>
<dbReference type="PANTHER" id="PTHR11767">
    <property type="entry name" value="INWARD RECTIFIER POTASSIUM CHANNEL"/>
    <property type="match status" value="1"/>
</dbReference>
<keyword evidence="4 11" id="KW-0812">Transmembrane</keyword>
<keyword evidence="10 11" id="KW-0407">Ion channel</keyword>
<evidence type="ECO:0000256" key="7">
    <source>
        <dbReference type="ARBA" id="ARBA00022989"/>
    </source>
</evidence>
<evidence type="ECO:0000256" key="4">
    <source>
        <dbReference type="ARBA" id="ARBA00022692"/>
    </source>
</evidence>
<gene>
    <name evidence="16" type="ORF">ODALV1_LOCUS29077</name>
</gene>
<evidence type="ECO:0000259" key="15">
    <source>
        <dbReference type="Pfam" id="PF17655"/>
    </source>
</evidence>
<dbReference type="SUPFAM" id="SSF81296">
    <property type="entry name" value="E set domains"/>
    <property type="match status" value="1"/>
</dbReference>
<dbReference type="Pfam" id="PF17655">
    <property type="entry name" value="IRK_C"/>
    <property type="match status" value="1"/>
</dbReference>
<protein>
    <submittedName>
        <fullName evidence="16">Uncharacterized protein</fullName>
    </submittedName>
</protein>
<dbReference type="InterPro" id="IPR016449">
    <property type="entry name" value="K_chnl_inward-rec_Kir"/>
</dbReference>
<keyword evidence="17" id="KW-1185">Reference proteome</keyword>
<feature type="domain" description="Potassium channel inwardly rectifying transmembrane" evidence="14">
    <location>
        <begin position="148"/>
        <end position="289"/>
    </location>
</feature>
<dbReference type="SUPFAM" id="SSF81324">
    <property type="entry name" value="Voltage-gated potassium channels"/>
    <property type="match status" value="1"/>
</dbReference>
<dbReference type="EMBL" id="CAXLJM020000148">
    <property type="protein sequence ID" value="CAL8142525.1"/>
    <property type="molecule type" value="Genomic_DNA"/>
</dbReference>
<name>A0ABP1S2N0_9HEXA</name>
<dbReference type="Gene3D" id="1.10.287.70">
    <property type="match status" value="1"/>
</dbReference>
<evidence type="ECO:0000256" key="5">
    <source>
        <dbReference type="ARBA" id="ARBA00022882"/>
    </source>
</evidence>
<comment type="similarity">
    <text evidence="11">Belongs to the inward rectifier-type potassium channel (TC 1.A.2.1) family.</text>
</comment>
<dbReference type="InterPro" id="IPR040445">
    <property type="entry name" value="Kir_TM"/>
</dbReference>
<evidence type="ECO:0000256" key="9">
    <source>
        <dbReference type="ARBA" id="ARBA00023136"/>
    </source>
</evidence>
<evidence type="ECO:0000256" key="10">
    <source>
        <dbReference type="ARBA" id="ARBA00023303"/>
    </source>
</evidence>
<dbReference type="Gene3D" id="2.60.40.1400">
    <property type="entry name" value="G protein-activated inward rectifier potassium channel 1"/>
    <property type="match status" value="1"/>
</dbReference>
<organism evidence="16 17">
    <name type="scientific">Orchesella dallaii</name>
    <dbReference type="NCBI Taxonomy" id="48710"/>
    <lineage>
        <taxon>Eukaryota</taxon>
        <taxon>Metazoa</taxon>
        <taxon>Ecdysozoa</taxon>
        <taxon>Arthropoda</taxon>
        <taxon>Hexapoda</taxon>
        <taxon>Collembola</taxon>
        <taxon>Entomobryomorpha</taxon>
        <taxon>Entomobryoidea</taxon>
        <taxon>Orchesellidae</taxon>
        <taxon>Orchesellinae</taxon>
        <taxon>Orchesella</taxon>
    </lineage>
</organism>
<evidence type="ECO:0000256" key="12">
    <source>
        <dbReference type="SAM" id="MobiDB-lite"/>
    </source>
</evidence>
<feature type="compositionally biased region" description="Basic and acidic residues" evidence="12">
    <location>
        <begin position="38"/>
        <end position="55"/>
    </location>
</feature>
<dbReference type="PRINTS" id="PR01320">
    <property type="entry name" value="KIRCHANNEL"/>
</dbReference>
<dbReference type="Pfam" id="PF01007">
    <property type="entry name" value="IRK"/>
    <property type="match status" value="1"/>
</dbReference>
<accession>A0ABP1S2N0</accession>
<evidence type="ECO:0000256" key="6">
    <source>
        <dbReference type="ARBA" id="ARBA00022958"/>
    </source>
</evidence>